<reference evidence="3" key="1">
    <citation type="journal article" date="2019" name="Int. J. Syst. Evol. Microbiol.">
        <title>The Global Catalogue of Microorganisms (GCM) 10K type strain sequencing project: providing services to taxonomists for standard genome sequencing and annotation.</title>
        <authorList>
            <consortium name="The Broad Institute Genomics Platform"/>
            <consortium name="The Broad Institute Genome Sequencing Center for Infectious Disease"/>
            <person name="Wu L."/>
            <person name="Ma J."/>
        </authorList>
    </citation>
    <scope>NUCLEOTIDE SEQUENCE [LARGE SCALE GENOMIC DNA]</scope>
    <source>
        <strain evidence="3">CGMCC 1.13574</strain>
    </source>
</reference>
<evidence type="ECO:0000313" key="3">
    <source>
        <dbReference type="Proteomes" id="UP001595892"/>
    </source>
</evidence>
<keyword evidence="1" id="KW-1133">Transmembrane helix</keyword>
<accession>A0ABV9NJC5</accession>
<feature type="transmembrane region" description="Helical" evidence="1">
    <location>
        <begin position="62"/>
        <end position="81"/>
    </location>
</feature>
<evidence type="ECO:0000313" key="2">
    <source>
        <dbReference type="EMBL" id="MFC4728422.1"/>
    </source>
</evidence>
<comment type="caution">
    <text evidence="2">The sequence shown here is derived from an EMBL/GenBank/DDBJ whole genome shotgun (WGS) entry which is preliminary data.</text>
</comment>
<organism evidence="2 3">
    <name type="scientific">Coralloluteibacterium thermophilum</name>
    <dbReference type="NCBI Taxonomy" id="2707049"/>
    <lineage>
        <taxon>Bacteria</taxon>
        <taxon>Pseudomonadati</taxon>
        <taxon>Pseudomonadota</taxon>
        <taxon>Gammaproteobacteria</taxon>
        <taxon>Lysobacterales</taxon>
        <taxon>Lysobacteraceae</taxon>
        <taxon>Coralloluteibacterium</taxon>
    </lineage>
</organism>
<proteinExistence type="predicted"/>
<protein>
    <submittedName>
        <fullName evidence="2">Uncharacterized protein</fullName>
    </submittedName>
</protein>
<dbReference type="EMBL" id="JBHSGG010000026">
    <property type="protein sequence ID" value="MFC4728422.1"/>
    <property type="molecule type" value="Genomic_DNA"/>
</dbReference>
<feature type="transmembrane region" description="Helical" evidence="1">
    <location>
        <begin position="88"/>
        <end position="110"/>
    </location>
</feature>
<keyword evidence="3" id="KW-1185">Reference proteome</keyword>
<keyword evidence="1" id="KW-0812">Transmembrane</keyword>
<dbReference type="RefSeq" id="WP_377004453.1">
    <property type="nucleotide sequence ID" value="NZ_JBHSGG010000026.1"/>
</dbReference>
<feature type="transmembrane region" description="Helical" evidence="1">
    <location>
        <begin position="122"/>
        <end position="142"/>
    </location>
</feature>
<keyword evidence="1" id="KW-0472">Membrane</keyword>
<gene>
    <name evidence="2" type="ORF">ACFO3Q_09580</name>
</gene>
<dbReference type="Proteomes" id="UP001595892">
    <property type="component" value="Unassembled WGS sequence"/>
</dbReference>
<evidence type="ECO:0000256" key="1">
    <source>
        <dbReference type="SAM" id="Phobius"/>
    </source>
</evidence>
<sequence>MTRPGRILVAFVLAVLTATVLGSLVETQVNLAALAALGLDIPAGDRLRTTLDDLAGFTRTLAPIALAVLLLALPVATWIARRAGRGRVLLCTLGAGLGFLVGVRIVDALAPMPTLIAATRGLGGTLLMALALALGGLVFALVSRAPRGARA</sequence>
<name>A0ABV9NJC5_9GAMM</name>